<sequence>VVAAFAIDSTNFKINCLVHDTASVRLTDIITIVVSKTDNFNLLKDKAKEKSFLLQNVFQEGIVISRKDPNYHPQKNEDLIKTYNSDVLDSTWMVVDDPTELIVNNIPKFLREEHTHFIITVDRSRVEL</sequence>
<reference evidence="1" key="1">
    <citation type="submission" date="2021-06" db="EMBL/GenBank/DDBJ databases">
        <authorList>
            <person name="Kallberg Y."/>
            <person name="Tangrot J."/>
            <person name="Rosling A."/>
        </authorList>
    </citation>
    <scope>NUCLEOTIDE SEQUENCE</scope>
    <source>
        <strain evidence="1">FL130A</strain>
    </source>
</reference>
<feature type="non-terminal residue" evidence="1">
    <location>
        <position position="1"/>
    </location>
</feature>
<proteinExistence type="predicted"/>
<gene>
    <name evidence="1" type="ORF">ALEPTO_LOCUS11310</name>
</gene>
<evidence type="ECO:0000313" key="1">
    <source>
        <dbReference type="EMBL" id="CAG8693981.1"/>
    </source>
</evidence>
<keyword evidence="2" id="KW-1185">Reference proteome</keyword>
<organism evidence="1 2">
    <name type="scientific">Ambispora leptoticha</name>
    <dbReference type="NCBI Taxonomy" id="144679"/>
    <lineage>
        <taxon>Eukaryota</taxon>
        <taxon>Fungi</taxon>
        <taxon>Fungi incertae sedis</taxon>
        <taxon>Mucoromycota</taxon>
        <taxon>Glomeromycotina</taxon>
        <taxon>Glomeromycetes</taxon>
        <taxon>Archaeosporales</taxon>
        <taxon>Ambisporaceae</taxon>
        <taxon>Ambispora</taxon>
    </lineage>
</organism>
<dbReference type="AlphaFoldDB" id="A0A9N9ETX6"/>
<dbReference type="Proteomes" id="UP000789508">
    <property type="component" value="Unassembled WGS sequence"/>
</dbReference>
<evidence type="ECO:0000313" key="2">
    <source>
        <dbReference type="Proteomes" id="UP000789508"/>
    </source>
</evidence>
<protein>
    <submittedName>
        <fullName evidence="1">4033_t:CDS:1</fullName>
    </submittedName>
</protein>
<name>A0A9N9ETX6_9GLOM</name>
<dbReference type="EMBL" id="CAJVPS010017502">
    <property type="protein sequence ID" value="CAG8693981.1"/>
    <property type="molecule type" value="Genomic_DNA"/>
</dbReference>
<comment type="caution">
    <text evidence="1">The sequence shown here is derived from an EMBL/GenBank/DDBJ whole genome shotgun (WGS) entry which is preliminary data.</text>
</comment>
<accession>A0A9N9ETX6</accession>